<proteinExistence type="predicted"/>
<dbReference type="PANTHER" id="PTHR11081">
    <property type="entry name" value="FLAP ENDONUCLEASE FAMILY MEMBER"/>
    <property type="match status" value="1"/>
</dbReference>
<dbReference type="InterPro" id="IPR036279">
    <property type="entry name" value="5-3_exonuclease_C_sf"/>
</dbReference>
<dbReference type="Gene3D" id="1.10.150.20">
    <property type="entry name" value="5' to 3' exonuclease, C-terminal subdomain"/>
    <property type="match status" value="1"/>
</dbReference>
<keyword evidence="6" id="KW-0460">Magnesium</keyword>
<dbReference type="SUPFAM" id="SSF47807">
    <property type="entry name" value="5' to 3' exonuclease, C-terminal subdomain"/>
    <property type="match status" value="1"/>
</dbReference>
<dbReference type="SUPFAM" id="SSF88723">
    <property type="entry name" value="PIN domain-like"/>
    <property type="match status" value="1"/>
</dbReference>
<reference evidence="9" key="1">
    <citation type="submission" date="2022-07" db="EMBL/GenBank/DDBJ databases">
        <title>Phylogenomic reconstructions and comparative analyses of Kickxellomycotina fungi.</title>
        <authorList>
            <person name="Reynolds N.K."/>
            <person name="Stajich J.E."/>
            <person name="Barry K."/>
            <person name="Grigoriev I.V."/>
            <person name="Crous P."/>
            <person name="Smith M.E."/>
        </authorList>
    </citation>
    <scope>NUCLEOTIDE SEQUENCE</scope>
    <source>
        <strain evidence="9">RSA 476</strain>
    </source>
</reference>
<dbReference type="GO" id="GO:0003677">
    <property type="term" value="F:DNA binding"/>
    <property type="evidence" value="ECO:0007669"/>
    <property type="project" value="InterPro"/>
</dbReference>
<dbReference type="Proteomes" id="UP001140074">
    <property type="component" value="Unassembled WGS sequence"/>
</dbReference>
<sequence length="446" mass="48901">MGVKGLTALLARFAPACISMPAAKDIKGWTIAIDSNIFVQRFFRGSSGKVEHAERHTTGMRNMAAYARSLDITPVFVFDGNERASGKEAEMQKRRELKSRIRDEHHVEQQRARRIAAMEQVRVSLLDCESVDGKLPLDLRHAEFSPRGQANENDGVVETIIHGNPDRQMAVAWLADNAARLASSSTACVAKPGGNRRLTVDARINALELAISRILLFRLGAATEEPDGVALDARCTLQTLEQLSSERLATLSRRVESLTPAHIDDCRRLLDSLGFATHTADGHVESEALCAALVRQGVADAACSEDLDVLAFGGQRLLRGFYTPADEMMLIDADIALAELGLTRESFVDLCILCGTDFSATLEKVGPITALKLIRQFGSIERVLENDPAIRPRDGFQFQVARDVFLQDVRPPFMDRAQVVPRPASSRLAGQPFDPFAPGVQHPVLQ</sequence>
<dbReference type="InterPro" id="IPR029060">
    <property type="entry name" value="PIN-like_dom_sf"/>
</dbReference>
<evidence type="ECO:0000256" key="4">
    <source>
        <dbReference type="ARBA" id="ARBA00022759"/>
    </source>
</evidence>
<evidence type="ECO:0000256" key="5">
    <source>
        <dbReference type="ARBA" id="ARBA00022801"/>
    </source>
</evidence>
<evidence type="ECO:0000256" key="6">
    <source>
        <dbReference type="ARBA" id="ARBA00022842"/>
    </source>
</evidence>
<dbReference type="GO" id="GO:0006281">
    <property type="term" value="P:DNA repair"/>
    <property type="evidence" value="ECO:0007669"/>
    <property type="project" value="UniProtKB-ARBA"/>
</dbReference>
<name>A0A9W8M4X5_9FUNG</name>
<organism evidence="9 10">
    <name type="scientific">Coemansia aciculifera</name>
    <dbReference type="NCBI Taxonomy" id="417176"/>
    <lineage>
        <taxon>Eukaryota</taxon>
        <taxon>Fungi</taxon>
        <taxon>Fungi incertae sedis</taxon>
        <taxon>Zoopagomycota</taxon>
        <taxon>Kickxellomycotina</taxon>
        <taxon>Kickxellomycetes</taxon>
        <taxon>Kickxellales</taxon>
        <taxon>Kickxellaceae</taxon>
        <taxon>Coemansia</taxon>
    </lineage>
</organism>
<keyword evidence="5" id="KW-0378">Hydrolase</keyword>
<dbReference type="Pfam" id="PF00752">
    <property type="entry name" value="XPG_N"/>
    <property type="match status" value="1"/>
</dbReference>
<evidence type="ECO:0000313" key="10">
    <source>
        <dbReference type="Proteomes" id="UP001140074"/>
    </source>
</evidence>
<evidence type="ECO:0000256" key="1">
    <source>
        <dbReference type="ARBA" id="ARBA00001946"/>
    </source>
</evidence>
<comment type="cofactor">
    <cofactor evidence="1">
        <name>Mg(2+)</name>
        <dbReference type="ChEBI" id="CHEBI:18420"/>
    </cofactor>
</comment>
<keyword evidence="3" id="KW-0479">Metal-binding</keyword>
<dbReference type="PRINTS" id="PR00853">
    <property type="entry name" value="XPGRADSUPER"/>
</dbReference>
<comment type="caution">
    <text evidence="9">The sequence shown here is derived from an EMBL/GenBank/DDBJ whole genome shotgun (WGS) entry which is preliminary data.</text>
</comment>
<dbReference type="AlphaFoldDB" id="A0A9W8M4X5"/>
<dbReference type="Gene3D" id="3.40.50.1010">
    <property type="entry name" value="5'-nuclease"/>
    <property type="match status" value="2"/>
</dbReference>
<dbReference type="SMART" id="SM00485">
    <property type="entry name" value="XPGN"/>
    <property type="match status" value="1"/>
</dbReference>
<dbReference type="Pfam" id="PF00867">
    <property type="entry name" value="XPG_I"/>
    <property type="match status" value="1"/>
</dbReference>
<dbReference type="GO" id="GO:0017108">
    <property type="term" value="F:5'-flap endonuclease activity"/>
    <property type="evidence" value="ECO:0007669"/>
    <property type="project" value="TreeGrafter"/>
</dbReference>
<dbReference type="InterPro" id="IPR006085">
    <property type="entry name" value="XPG_DNA_repair_N"/>
</dbReference>
<dbReference type="SMART" id="SM00484">
    <property type="entry name" value="XPGI"/>
    <property type="match status" value="1"/>
</dbReference>
<protein>
    <recommendedName>
        <fullName evidence="11">PIN domain-like protein</fullName>
    </recommendedName>
</protein>
<evidence type="ECO:0008006" key="11">
    <source>
        <dbReference type="Google" id="ProtNLM"/>
    </source>
</evidence>
<dbReference type="InterPro" id="IPR006084">
    <property type="entry name" value="XPG/Rad2"/>
</dbReference>
<dbReference type="InterPro" id="IPR006086">
    <property type="entry name" value="XPG-I_dom"/>
</dbReference>
<feature type="domain" description="XPG-I" evidence="7">
    <location>
        <begin position="271"/>
        <end position="342"/>
    </location>
</feature>
<dbReference type="EMBL" id="JANBUY010000123">
    <property type="protein sequence ID" value="KAJ2863445.1"/>
    <property type="molecule type" value="Genomic_DNA"/>
</dbReference>
<evidence type="ECO:0000256" key="2">
    <source>
        <dbReference type="ARBA" id="ARBA00022722"/>
    </source>
</evidence>
<keyword evidence="2" id="KW-0540">Nuclease</keyword>
<feature type="domain" description="XPG N-terminal" evidence="8">
    <location>
        <begin position="1"/>
        <end position="101"/>
    </location>
</feature>
<accession>A0A9W8M4X5</accession>
<evidence type="ECO:0000259" key="8">
    <source>
        <dbReference type="SMART" id="SM00485"/>
    </source>
</evidence>
<gene>
    <name evidence="9" type="ORF">GGH94_003615</name>
</gene>
<keyword evidence="10" id="KW-1185">Reference proteome</keyword>
<keyword evidence="4" id="KW-0255">Endonuclease</keyword>
<evidence type="ECO:0000313" key="9">
    <source>
        <dbReference type="EMBL" id="KAJ2863445.1"/>
    </source>
</evidence>
<dbReference type="InterPro" id="IPR008918">
    <property type="entry name" value="HhH2"/>
</dbReference>
<dbReference type="SMART" id="SM00279">
    <property type="entry name" value="HhH2"/>
    <property type="match status" value="1"/>
</dbReference>
<dbReference type="GO" id="GO:0046872">
    <property type="term" value="F:metal ion binding"/>
    <property type="evidence" value="ECO:0007669"/>
    <property type="project" value="UniProtKB-KW"/>
</dbReference>
<evidence type="ECO:0000256" key="3">
    <source>
        <dbReference type="ARBA" id="ARBA00022723"/>
    </source>
</evidence>
<evidence type="ECO:0000259" key="7">
    <source>
        <dbReference type="SMART" id="SM00484"/>
    </source>
</evidence>
<dbReference type="GO" id="GO:0008409">
    <property type="term" value="F:5'-3' exonuclease activity"/>
    <property type="evidence" value="ECO:0007669"/>
    <property type="project" value="TreeGrafter"/>
</dbReference>
<dbReference type="PANTHER" id="PTHR11081:SF9">
    <property type="entry name" value="FLAP ENDONUCLEASE 1"/>
    <property type="match status" value="1"/>
</dbReference>